<dbReference type="InterPro" id="IPR036397">
    <property type="entry name" value="RNaseH_sf"/>
</dbReference>
<dbReference type="PANTHER" id="PTHR30231">
    <property type="entry name" value="DNA POLYMERASE III SUBUNIT EPSILON"/>
    <property type="match status" value="1"/>
</dbReference>
<dbReference type="PANTHER" id="PTHR30231:SF42">
    <property type="entry name" value="EXONUCLEASE"/>
    <property type="match status" value="1"/>
</dbReference>
<evidence type="ECO:0000313" key="2">
    <source>
        <dbReference type="EMBL" id="EGY78766.1"/>
    </source>
</evidence>
<keyword evidence="2" id="KW-0269">Exonuclease</keyword>
<keyword evidence="2" id="KW-0540">Nuclease</keyword>
<protein>
    <submittedName>
        <fullName evidence="2">Exonuclease</fullName>
    </submittedName>
</protein>
<sequence>MVSGRAFSMASSMTVPQWLRRLLRHPERATPKDLRDLSAMVDDSDRIVPMYRGRDNGRWRQEIAALKREGDYEQALVLASGCMFSMFSMAQEAPDTADESWVIEVAKILRRMRYYPEEARTIEFWLNLGIESSRIDEHLDLWKRRARAQELWAKVEGRDATEYHEEWRRLVEAGRRTKDTMSLDWTVVSQPPAPHAVAPIRKGRATRTPRHSKLIPSPEQMACDTFVAVDFETANRQGGVSACQLAMVRVSEGRIVDRFNSLLRPPPGWDAFQFTYLHGISAADVQHSPMWPEVADEISEFVAGSPVYAHNALFDSRVWRQLDEYFGTVTLPSPFFCSYRTAQRLIRGLPNYKLPTVLQACEPNYHLNHHRADSDAEACALIVCQLQRLASQL</sequence>
<dbReference type="GO" id="GO:0003676">
    <property type="term" value="F:nucleic acid binding"/>
    <property type="evidence" value="ECO:0007669"/>
    <property type="project" value="InterPro"/>
</dbReference>
<gene>
    <name evidence="2" type="ORF">HMPREF9153_0335</name>
</gene>
<name>G4CUX8_9ACTN</name>
<dbReference type="GO" id="GO:0005829">
    <property type="term" value="C:cytosol"/>
    <property type="evidence" value="ECO:0007669"/>
    <property type="project" value="TreeGrafter"/>
</dbReference>
<proteinExistence type="predicted"/>
<dbReference type="GO" id="GO:0008408">
    <property type="term" value="F:3'-5' exonuclease activity"/>
    <property type="evidence" value="ECO:0007669"/>
    <property type="project" value="TreeGrafter"/>
</dbReference>
<dbReference type="PATRIC" id="fig|997355.3.peg.330"/>
<dbReference type="AlphaFoldDB" id="G4CUX8"/>
<reference evidence="2 3" key="1">
    <citation type="submission" date="2011-06" db="EMBL/GenBank/DDBJ databases">
        <authorList>
            <person name="Muzny D."/>
            <person name="Qin X."/>
            <person name="Deng J."/>
            <person name="Jiang H."/>
            <person name="Liu Y."/>
            <person name="Qu J."/>
            <person name="Song X.-Z."/>
            <person name="Zhang L."/>
            <person name="Thornton R."/>
            <person name="Coyle M."/>
            <person name="Francisco L."/>
            <person name="Jackson L."/>
            <person name="Javaid M."/>
            <person name="Korchina V."/>
            <person name="Kovar C."/>
            <person name="Mata R."/>
            <person name="Mathew T."/>
            <person name="Ngo R."/>
            <person name="Nguyen L."/>
            <person name="Nguyen N."/>
            <person name="Okwuonu G."/>
            <person name="Ongeri F."/>
            <person name="Pham C."/>
            <person name="Simmons D."/>
            <person name="Wilczek-Boney K."/>
            <person name="Hale W."/>
            <person name="Jakkamsetti A."/>
            <person name="Pham P."/>
            <person name="Ruth R."/>
            <person name="San Lucas F."/>
            <person name="Warren J."/>
            <person name="Zhang J."/>
            <person name="Zhao Z."/>
            <person name="Zhou C."/>
            <person name="Zhu D."/>
            <person name="Lee S."/>
            <person name="Bess C."/>
            <person name="Blankenburg K."/>
            <person name="Forbes L."/>
            <person name="Fu Q."/>
            <person name="Gubbala S."/>
            <person name="Hirani K."/>
            <person name="Jayaseelan J.C."/>
            <person name="Lara F."/>
            <person name="Munidasa M."/>
            <person name="Palculict T."/>
            <person name="Patil S."/>
            <person name="Pu L.-L."/>
            <person name="Saada N."/>
            <person name="Tang L."/>
            <person name="Weissenberger G."/>
            <person name="Zhu Y."/>
            <person name="Hemphill L."/>
            <person name="Shang Y."/>
            <person name="Youmans B."/>
            <person name="Ayvaz T."/>
            <person name="Ross M."/>
            <person name="Santibanez J."/>
            <person name="Aqrawi P."/>
            <person name="Gross S."/>
            <person name="Joshi V."/>
            <person name="Fowler G."/>
            <person name="Nazareth L."/>
            <person name="Reid J."/>
            <person name="Worley K."/>
            <person name="Petrosino J."/>
            <person name="Highlander S."/>
            <person name="Gibbs R."/>
        </authorList>
    </citation>
    <scope>NUCLEOTIDE SEQUENCE [LARGE SCALE GENOMIC DNA]</scope>
    <source>
        <strain evidence="2 3">ATCC 25577</strain>
    </source>
</reference>
<dbReference type="Gene3D" id="3.30.420.10">
    <property type="entry name" value="Ribonuclease H-like superfamily/Ribonuclease H"/>
    <property type="match status" value="1"/>
</dbReference>
<dbReference type="SUPFAM" id="SSF53098">
    <property type="entry name" value="Ribonuclease H-like"/>
    <property type="match status" value="1"/>
</dbReference>
<dbReference type="InterPro" id="IPR012337">
    <property type="entry name" value="RNaseH-like_sf"/>
</dbReference>
<keyword evidence="3" id="KW-1185">Reference proteome</keyword>
<dbReference type="CDD" id="cd06130">
    <property type="entry name" value="DNA_pol_III_epsilon_like"/>
    <property type="match status" value="1"/>
</dbReference>
<dbReference type="Proteomes" id="UP000005332">
    <property type="component" value="Unassembled WGS sequence"/>
</dbReference>
<organism evidence="2 3">
    <name type="scientific">Cutibacterium avidum ATCC 25577</name>
    <dbReference type="NCBI Taxonomy" id="997355"/>
    <lineage>
        <taxon>Bacteria</taxon>
        <taxon>Bacillati</taxon>
        <taxon>Actinomycetota</taxon>
        <taxon>Actinomycetes</taxon>
        <taxon>Propionibacteriales</taxon>
        <taxon>Propionibacteriaceae</taxon>
        <taxon>Cutibacterium</taxon>
    </lineage>
</organism>
<comment type="caution">
    <text evidence="2">The sequence shown here is derived from an EMBL/GenBank/DDBJ whole genome shotgun (WGS) entry which is preliminary data.</text>
</comment>
<accession>G4CUX8</accession>
<dbReference type="EMBL" id="AGBA01000005">
    <property type="protein sequence ID" value="EGY78766.1"/>
    <property type="molecule type" value="Genomic_DNA"/>
</dbReference>
<dbReference type="SMART" id="SM00479">
    <property type="entry name" value="EXOIII"/>
    <property type="match status" value="1"/>
</dbReference>
<dbReference type="HOGENOM" id="CLU_039617_0_0_11"/>
<dbReference type="Pfam" id="PF00929">
    <property type="entry name" value="RNase_T"/>
    <property type="match status" value="1"/>
</dbReference>
<keyword evidence="2" id="KW-0378">Hydrolase</keyword>
<evidence type="ECO:0000259" key="1">
    <source>
        <dbReference type="SMART" id="SM00479"/>
    </source>
</evidence>
<feature type="domain" description="Exonuclease" evidence="1">
    <location>
        <begin position="225"/>
        <end position="392"/>
    </location>
</feature>
<dbReference type="InterPro" id="IPR013520">
    <property type="entry name" value="Ribonucl_H"/>
</dbReference>
<evidence type="ECO:0000313" key="3">
    <source>
        <dbReference type="Proteomes" id="UP000005332"/>
    </source>
</evidence>